<evidence type="ECO:0000256" key="1">
    <source>
        <dbReference type="SAM" id="Phobius"/>
    </source>
</evidence>
<dbReference type="SMART" id="SM00267">
    <property type="entry name" value="GGDEF"/>
    <property type="match status" value="1"/>
</dbReference>
<sequence length="491" mass="53977">MFAPLVVLSLIVGCVAGLLIINDSMQVSITSPLIVGGILTYAAATALLAHIGLSHIRRLERWSLTDSLSKLPNRRALHAFVQNHKATQEELAVAIIDLDGFKSVNDHYGHAVGDEVIKRCAEILLDHCGREAHAFRLGGDEFAICMIGPLAGTLVEGISRAFIDQFRKPIEVQDRRIMIGASIGITSSKGPDRISSGEAMRRSDVAMYASKACGKMRCTWYKSELDRNREQMRDLDAEMRAALANDEFNVAYQPLVSAKTGDIVAVECLLRWDARPDGPVGPHIFVPVAEESGLINAIGIWVLRRACEEALGWGDLKLSVNISAVQLRDVEFPILLGQILEETGFPAERLELEVTETCLVNDPVQAERSLDVIRGFGVNVSLDDFGTGYASIGFLRQFRFEKLKLDRSLVTDAQADEGSRAMMLSSISMARALKMDVTAEGVETEEQATLVRSAGCDQIQGWLYYKALPPEEIQRHFDLQIGAQRKLAAIN</sequence>
<feature type="domain" description="GGDEF" evidence="3">
    <location>
        <begin position="89"/>
        <end position="223"/>
    </location>
</feature>
<dbReference type="AlphaFoldDB" id="A0A0G9MNA5"/>
<dbReference type="EMBL" id="LBHC01000002">
    <property type="protein sequence ID" value="KLE32182.1"/>
    <property type="molecule type" value="Genomic_DNA"/>
</dbReference>
<dbReference type="InterPro" id="IPR035919">
    <property type="entry name" value="EAL_sf"/>
</dbReference>
<dbReference type="InterPro" id="IPR029787">
    <property type="entry name" value="Nucleotide_cyclase"/>
</dbReference>
<comment type="caution">
    <text evidence="4">The sequence shown here is derived from an EMBL/GenBank/DDBJ whole genome shotgun (WGS) entry which is preliminary data.</text>
</comment>
<evidence type="ECO:0000259" key="2">
    <source>
        <dbReference type="PROSITE" id="PS50883"/>
    </source>
</evidence>
<keyword evidence="1" id="KW-0472">Membrane</keyword>
<dbReference type="InterPro" id="IPR000160">
    <property type="entry name" value="GGDEF_dom"/>
</dbReference>
<dbReference type="CDD" id="cd01949">
    <property type="entry name" value="GGDEF"/>
    <property type="match status" value="1"/>
</dbReference>
<dbReference type="PROSITE" id="PS50887">
    <property type="entry name" value="GGDEF"/>
    <property type="match status" value="1"/>
</dbReference>
<gene>
    <name evidence="4" type="ORF">AAW01_07825</name>
</gene>
<name>A0A0G9MNA5_9SPHN</name>
<evidence type="ECO:0000259" key="3">
    <source>
        <dbReference type="PROSITE" id="PS50887"/>
    </source>
</evidence>
<proteinExistence type="predicted"/>
<dbReference type="PROSITE" id="PS50883">
    <property type="entry name" value="EAL"/>
    <property type="match status" value="1"/>
</dbReference>
<dbReference type="SUPFAM" id="SSF55073">
    <property type="entry name" value="Nucleotide cyclase"/>
    <property type="match status" value="1"/>
</dbReference>
<dbReference type="CDD" id="cd01948">
    <property type="entry name" value="EAL"/>
    <property type="match status" value="1"/>
</dbReference>
<dbReference type="Pfam" id="PF00990">
    <property type="entry name" value="GGDEF"/>
    <property type="match status" value="1"/>
</dbReference>
<dbReference type="Gene3D" id="3.30.70.270">
    <property type="match status" value="1"/>
</dbReference>
<keyword evidence="5" id="KW-1185">Reference proteome</keyword>
<accession>A0A0G9MNA5</accession>
<protein>
    <submittedName>
        <fullName evidence="4">Uncharacterized protein</fullName>
    </submittedName>
</protein>
<evidence type="ECO:0000313" key="4">
    <source>
        <dbReference type="EMBL" id="KLE32182.1"/>
    </source>
</evidence>
<dbReference type="PANTHER" id="PTHR44757:SF2">
    <property type="entry name" value="BIOFILM ARCHITECTURE MAINTENANCE PROTEIN MBAA"/>
    <property type="match status" value="1"/>
</dbReference>
<dbReference type="InterPro" id="IPR001633">
    <property type="entry name" value="EAL_dom"/>
</dbReference>
<dbReference type="PATRIC" id="fig|502682.8.peg.1599"/>
<dbReference type="SMART" id="SM00052">
    <property type="entry name" value="EAL"/>
    <property type="match status" value="1"/>
</dbReference>
<dbReference type="InterPro" id="IPR043128">
    <property type="entry name" value="Rev_trsase/Diguanyl_cyclase"/>
</dbReference>
<dbReference type="SUPFAM" id="SSF141868">
    <property type="entry name" value="EAL domain-like"/>
    <property type="match status" value="1"/>
</dbReference>
<dbReference type="STRING" id="502682.BMF35_a0570"/>
<reference evidence="4 5" key="1">
    <citation type="submission" date="2015-04" db="EMBL/GenBank/DDBJ databases">
        <title>The draft genome sequence of Erythrobacr gangjinensis K7-2.</title>
        <authorList>
            <person name="Zhuang L."/>
            <person name="Liu Y."/>
            <person name="Shao Z."/>
        </authorList>
    </citation>
    <scope>NUCLEOTIDE SEQUENCE [LARGE SCALE GENOMIC DNA]</scope>
    <source>
        <strain evidence="4 5">K7-2</strain>
    </source>
</reference>
<dbReference type="Proteomes" id="UP000053070">
    <property type="component" value="Unassembled WGS sequence"/>
</dbReference>
<dbReference type="Pfam" id="PF00563">
    <property type="entry name" value="EAL"/>
    <property type="match status" value="1"/>
</dbReference>
<organism evidence="4 5">
    <name type="scientific">Aurantiacibacter gangjinensis</name>
    <dbReference type="NCBI Taxonomy" id="502682"/>
    <lineage>
        <taxon>Bacteria</taxon>
        <taxon>Pseudomonadati</taxon>
        <taxon>Pseudomonadota</taxon>
        <taxon>Alphaproteobacteria</taxon>
        <taxon>Sphingomonadales</taxon>
        <taxon>Erythrobacteraceae</taxon>
        <taxon>Aurantiacibacter</taxon>
    </lineage>
</organism>
<dbReference type="PANTHER" id="PTHR44757">
    <property type="entry name" value="DIGUANYLATE CYCLASE DGCP"/>
    <property type="match status" value="1"/>
</dbReference>
<feature type="transmembrane region" description="Helical" evidence="1">
    <location>
        <begin position="33"/>
        <end position="53"/>
    </location>
</feature>
<keyword evidence="1" id="KW-0812">Transmembrane</keyword>
<keyword evidence="1" id="KW-1133">Transmembrane helix</keyword>
<dbReference type="Gene3D" id="3.20.20.450">
    <property type="entry name" value="EAL domain"/>
    <property type="match status" value="1"/>
</dbReference>
<evidence type="ECO:0000313" key="5">
    <source>
        <dbReference type="Proteomes" id="UP000053070"/>
    </source>
</evidence>
<dbReference type="InterPro" id="IPR052155">
    <property type="entry name" value="Biofilm_reg_signaling"/>
</dbReference>
<feature type="domain" description="EAL" evidence="2">
    <location>
        <begin position="232"/>
        <end position="481"/>
    </location>
</feature>
<dbReference type="NCBIfam" id="TIGR00254">
    <property type="entry name" value="GGDEF"/>
    <property type="match status" value="1"/>
</dbReference>